<accession>A0ABZ1C9Y4</accession>
<organism evidence="2 3">
    <name type="scientific">Actomonas aquatica</name>
    <dbReference type="NCBI Taxonomy" id="2866162"/>
    <lineage>
        <taxon>Bacteria</taxon>
        <taxon>Pseudomonadati</taxon>
        <taxon>Verrucomicrobiota</taxon>
        <taxon>Opitutia</taxon>
        <taxon>Opitutales</taxon>
        <taxon>Opitutaceae</taxon>
        <taxon>Actomonas</taxon>
    </lineage>
</organism>
<dbReference type="RefSeq" id="WP_221032933.1">
    <property type="nucleotide sequence ID" value="NZ_CP139781.1"/>
</dbReference>
<evidence type="ECO:0000256" key="1">
    <source>
        <dbReference type="SAM" id="Coils"/>
    </source>
</evidence>
<sequence>MADSPASSSEASRPADENLVTTLRREIVAAELQILELNDRLAAKDTDRADAVALLGQAELVLEEKIGYIMTLDQALNTRIRELEQECDRKTAEIDRRGEALQAAHAADERNRAERDAVIKDLSERLEAANQEINRAHELARDYAEKFNGAEQALAATKAELAATTEQLTQTQTKLTTRDAELADALARIEALSAQLNDTTVRLSTSEETLAAERGRLHTIFHSTLWRWGRPWRALFGPKL</sequence>
<evidence type="ECO:0000313" key="2">
    <source>
        <dbReference type="EMBL" id="WRQ88497.1"/>
    </source>
</evidence>
<keyword evidence="3" id="KW-1185">Reference proteome</keyword>
<feature type="coiled-coil region" evidence="1">
    <location>
        <begin position="73"/>
        <end position="202"/>
    </location>
</feature>
<dbReference type="Proteomes" id="UP000738431">
    <property type="component" value="Chromosome"/>
</dbReference>
<gene>
    <name evidence="2" type="ORF">K1X11_003720</name>
</gene>
<proteinExistence type="predicted"/>
<evidence type="ECO:0008006" key="4">
    <source>
        <dbReference type="Google" id="ProtNLM"/>
    </source>
</evidence>
<protein>
    <recommendedName>
        <fullName evidence="4">Chromosome partition protein Smc</fullName>
    </recommendedName>
</protein>
<evidence type="ECO:0000313" key="3">
    <source>
        <dbReference type="Proteomes" id="UP000738431"/>
    </source>
</evidence>
<name>A0ABZ1C9Y4_9BACT</name>
<reference evidence="2 3" key="1">
    <citation type="submission" date="2023-12" db="EMBL/GenBank/DDBJ databases">
        <title>Description of an unclassified Opitutus bacterium of Verrucomicrobiota.</title>
        <authorList>
            <person name="Zhang D.-F."/>
        </authorList>
    </citation>
    <scope>NUCLEOTIDE SEQUENCE [LARGE SCALE GENOMIC DNA]</scope>
    <source>
        <strain evidence="2 3">WL0086</strain>
    </source>
</reference>
<keyword evidence="1" id="KW-0175">Coiled coil</keyword>
<dbReference type="EMBL" id="CP139781">
    <property type="protein sequence ID" value="WRQ88497.1"/>
    <property type="molecule type" value="Genomic_DNA"/>
</dbReference>